<name>A0A8J4M6J1_9PROT</name>
<dbReference type="InterPro" id="IPR029068">
    <property type="entry name" value="Glyas_Bleomycin-R_OHBP_Dase"/>
</dbReference>
<dbReference type="PROSITE" id="PS51819">
    <property type="entry name" value="VOC"/>
    <property type="match status" value="1"/>
</dbReference>
<sequence>MIAAPGEFHVSLRVTDLAASTAFYTSLFGVPAKERTARYTTFLVPYLHLNFVLLVNDKGDPLDTYSLYHLGLGVADRAAVIESYHRARAAGADIVKPPRTTWRGTPLHELWLRDPTGYLIEIYARLTEAEHAEMPADKAPTLLVPNGSEAHRNERQPGPERFFHEPS</sequence>
<proteinExistence type="predicted"/>
<dbReference type="PANTHER" id="PTHR41294">
    <property type="entry name" value="CADMIUM-INDUCED PROTEIN CADI"/>
    <property type="match status" value="1"/>
</dbReference>
<dbReference type="InterPro" id="IPR004360">
    <property type="entry name" value="Glyas_Fos-R_dOase_dom"/>
</dbReference>
<dbReference type="AlphaFoldDB" id="A0A8J4M6J1"/>
<dbReference type="InterPro" id="IPR052393">
    <property type="entry name" value="Cadmium-induced_rsp"/>
</dbReference>
<feature type="region of interest" description="Disordered" evidence="1">
    <location>
        <begin position="139"/>
        <end position="167"/>
    </location>
</feature>
<reference evidence="3" key="1">
    <citation type="journal article" date="2020" name="mSystems">
        <title>Genome- and Community-Level Interaction Insights into Carbon Utilization and Element Cycling Functions of Hydrothermarchaeota in Hydrothermal Sediment.</title>
        <authorList>
            <person name="Zhou Z."/>
            <person name="Liu Y."/>
            <person name="Xu W."/>
            <person name="Pan J."/>
            <person name="Luo Z.H."/>
            <person name="Li M."/>
        </authorList>
    </citation>
    <scope>NUCLEOTIDE SEQUENCE</scope>
    <source>
        <strain evidence="3">SpSt-997</strain>
    </source>
</reference>
<feature type="domain" description="VOC" evidence="2">
    <location>
        <begin position="6"/>
        <end position="125"/>
    </location>
</feature>
<dbReference type="Pfam" id="PF00903">
    <property type="entry name" value="Glyoxalase"/>
    <property type="match status" value="1"/>
</dbReference>
<dbReference type="InterPro" id="IPR037523">
    <property type="entry name" value="VOC_core"/>
</dbReference>
<accession>A0A8J4M6J1</accession>
<feature type="compositionally biased region" description="Basic and acidic residues" evidence="1">
    <location>
        <begin position="149"/>
        <end position="167"/>
    </location>
</feature>
<dbReference type="Gene3D" id="3.10.180.10">
    <property type="entry name" value="2,3-Dihydroxybiphenyl 1,2-Dioxygenase, domain 1"/>
    <property type="match status" value="1"/>
</dbReference>
<evidence type="ECO:0000313" key="3">
    <source>
        <dbReference type="EMBL" id="HGC43347.1"/>
    </source>
</evidence>
<dbReference type="GO" id="GO:0046686">
    <property type="term" value="P:response to cadmium ion"/>
    <property type="evidence" value="ECO:0007669"/>
    <property type="project" value="TreeGrafter"/>
</dbReference>
<organism evidence="3">
    <name type="scientific">Acidicaldus sp</name>
    <dbReference type="NCBI Taxonomy" id="1872105"/>
    <lineage>
        <taxon>Bacteria</taxon>
        <taxon>Pseudomonadati</taxon>
        <taxon>Pseudomonadota</taxon>
        <taxon>Alphaproteobacteria</taxon>
        <taxon>Acetobacterales</taxon>
        <taxon>Acetobacteraceae</taxon>
        <taxon>Acidicaldus</taxon>
    </lineage>
</organism>
<evidence type="ECO:0000259" key="2">
    <source>
        <dbReference type="PROSITE" id="PS51819"/>
    </source>
</evidence>
<protein>
    <submittedName>
        <fullName evidence="3">Glyoxalase/bleomycin resistance/dioxygenase family protein</fullName>
    </submittedName>
</protein>
<evidence type="ECO:0000256" key="1">
    <source>
        <dbReference type="SAM" id="MobiDB-lite"/>
    </source>
</evidence>
<comment type="caution">
    <text evidence="3">The sequence shown here is derived from an EMBL/GenBank/DDBJ whole genome shotgun (WGS) entry which is preliminary data.</text>
</comment>
<dbReference type="SUPFAM" id="SSF54593">
    <property type="entry name" value="Glyoxalase/Bleomycin resistance protein/Dihydroxybiphenyl dioxygenase"/>
    <property type="match status" value="1"/>
</dbReference>
<gene>
    <name evidence="3" type="ORF">ENY07_09055</name>
</gene>
<dbReference type="PANTHER" id="PTHR41294:SF1">
    <property type="entry name" value="CADMIUM-INDUCED PROTEIN CADI"/>
    <property type="match status" value="1"/>
</dbReference>
<dbReference type="EMBL" id="DTQM01000178">
    <property type="protein sequence ID" value="HGC43347.1"/>
    <property type="molecule type" value="Genomic_DNA"/>
</dbReference>